<dbReference type="InterPro" id="IPR006571">
    <property type="entry name" value="TLDc_dom"/>
</dbReference>
<dbReference type="PANTHER" id="PTHR23354:SF62">
    <property type="entry name" value="MUSTARD, ISOFORM V"/>
    <property type="match status" value="1"/>
</dbReference>
<dbReference type="PANTHER" id="PTHR23354">
    <property type="entry name" value="NUCLEOLAR PROTEIN 7/ESTROGEN RECEPTOR COACTIVATOR-RELATED"/>
    <property type="match status" value="1"/>
</dbReference>
<dbReference type="GO" id="GO:0005634">
    <property type="term" value="C:nucleus"/>
    <property type="evidence" value="ECO:0007669"/>
    <property type="project" value="TreeGrafter"/>
</dbReference>
<protein>
    <recommendedName>
        <fullName evidence="4">Oxidation resistance protein 1</fullName>
    </recommendedName>
</protein>
<evidence type="ECO:0000313" key="8">
    <source>
        <dbReference type="Proteomes" id="UP001212841"/>
    </source>
</evidence>
<keyword evidence="8" id="KW-1185">Reference proteome</keyword>
<dbReference type="Pfam" id="PF07534">
    <property type="entry name" value="TLD"/>
    <property type="match status" value="1"/>
</dbReference>
<dbReference type="PROSITE" id="PS51886">
    <property type="entry name" value="TLDC"/>
    <property type="match status" value="1"/>
</dbReference>
<gene>
    <name evidence="7" type="primary">OXR1_2</name>
    <name evidence="7" type="ORF">HK097_010214</name>
</gene>
<dbReference type="AlphaFoldDB" id="A0AAD5SPD4"/>
<evidence type="ECO:0000259" key="6">
    <source>
        <dbReference type="PROSITE" id="PS51886"/>
    </source>
</evidence>
<dbReference type="EMBL" id="JADGJD010000074">
    <property type="protein sequence ID" value="KAJ3055527.1"/>
    <property type="molecule type" value="Genomic_DNA"/>
</dbReference>
<evidence type="ECO:0000256" key="1">
    <source>
        <dbReference type="ARBA" id="ARBA00004173"/>
    </source>
</evidence>
<dbReference type="Proteomes" id="UP001212841">
    <property type="component" value="Unassembled WGS sequence"/>
</dbReference>
<dbReference type="GO" id="GO:0005739">
    <property type="term" value="C:mitochondrion"/>
    <property type="evidence" value="ECO:0007669"/>
    <property type="project" value="UniProtKB-SubCell"/>
</dbReference>
<name>A0AAD5SPD4_9FUNG</name>
<feature type="region of interest" description="Disordered" evidence="5">
    <location>
        <begin position="1"/>
        <end position="41"/>
    </location>
</feature>
<evidence type="ECO:0000256" key="2">
    <source>
        <dbReference type="ARBA" id="ARBA00009540"/>
    </source>
</evidence>
<sequence>MGKNKEKKLKKSKAAPTTPVQISPIFSTPPPKPLTLHHRSPNSDPVIQRDIAELIRPILPPLPREALHWDLLYSTDQHGMSISTMFGKAEGEGVLAVKDDEGRCFGVFLSEGLRIGKGYYGNGATFLWRVNERGGVTAYLTTGKNEYYVLSEAGSGLAFGGGEGDFGLWINDNLLDGHSSSCPTYDNEPLAGSAGKFKVAAVELWGFRH</sequence>
<feature type="domain" description="TLDc" evidence="6">
    <location>
        <begin position="45"/>
        <end position="208"/>
    </location>
</feature>
<evidence type="ECO:0000256" key="4">
    <source>
        <dbReference type="ARBA" id="ARBA00040604"/>
    </source>
</evidence>
<keyword evidence="3" id="KW-0496">Mitochondrion</keyword>
<proteinExistence type="inferred from homology"/>
<comment type="subcellular location">
    <subcellularLocation>
        <location evidence="1">Mitochondrion</location>
    </subcellularLocation>
</comment>
<evidence type="ECO:0000256" key="5">
    <source>
        <dbReference type="SAM" id="MobiDB-lite"/>
    </source>
</evidence>
<organism evidence="7 8">
    <name type="scientific">Rhizophlyctis rosea</name>
    <dbReference type="NCBI Taxonomy" id="64517"/>
    <lineage>
        <taxon>Eukaryota</taxon>
        <taxon>Fungi</taxon>
        <taxon>Fungi incertae sedis</taxon>
        <taxon>Chytridiomycota</taxon>
        <taxon>Chytridiomycota incertae sedis</taxon>
        <taxon>Chytridiomycetes</taxon>
        <taxon>Rhizophlyctidales</taxon>
        <taxon>Rhizophlyctidaceae</taxon>
        <taxon>Rhizophlyctis</taxon>
    </lineage>
</organism>
<feature type="compositionally biased region" description="Basic residues" evidence="5">
    <location>
        <begin position="1"/>
        <end position="13"/>
    </location>
</feature>
<evidence type="ECO:0000313" key="7">
    <source>
        <dbReference type="EMBL" id="KAJ3055527.1"/>
    </source>
</evidence>
<dbReference type="GO" id="GO:0006979">
    <property type="term" value="P:response to oxidative stress"/>
    <property type="evidence" value="ECO:0007669"/>
    <property type="project" value="TreeGrafter"/>
</dbReference>
<evidence type="ECO:0000256" key="3">
    <source>
        <dbReference type="ARBA" id="ARBA00023128"/>
    </source>
</evidence>
<comment type="caution">
    <text evidence="7">The sequence shown here is derived from an EMBL/GenBank/DDBJ whole genome shotgun (WGS) entry which is preliminary data.</text>
</comment>
<dbReference type="SMART" id="SM00584">
    <property type="entry name" value="TLDc"/>
    <property type="match status" value="1"/>
</dbReference>
<accession>A0AAD5SPD4</accession>
<comment type="similarity">
    <text evidence="2">Belongs to the OXR1 family.</text>
</comment>
<reference evidence="7" key="1">
    <citation type="submission" date="2020-05" db="EMBL/GenBank/DDBJ databases">
        <title>Phylogenomic resolution of chytrid fungi.</title>
        <authorList>
            <person name="Stajich J.E."/>
            <person name="Amses K."/>
            <person name="Simmons R."/>
            <person name="Seto K."/>
            <person name="Myers J."/>
            <person name="Bonds A."/>
            <person name="Quandt C.A."/>
            <person name="Barry K."/>
            <person name="Liu P."/>
            <person name="Grigoriev I."/>
            <person name="Longcore J.E."/>
            <person name="James T.Y."/>
        </authorList>
    </citation>
    <scope>NUCLEOTIDE SEQUENCE</scope>
    <source>
        <strain evidence="7">JEL0318</strain>
    </source>
</reference>